<dbReference type="InterPro" id="IPR041431">
    <property type="entry name" value="Mvd1_C"/>
</dbReference>
<evidence type="ECO:0000259" key="9">
    <source>
        <dbReference type="Pfam" id="PF22700"/>
    </source>
</evidence>
<dbReference type="InterPro" id="IPR053859">
    <property type="entry name" value="MVD-like_N"/>
</dbReference>
<evidence type="ECO:0000256" key="7">
    <source>
        <dbReference type="ARBA" id="ARBA00023239"/>
    </source>
</evidence>
<dbReference type="FunFam" id="3.30.230.10:FF:000072">
    <property type="entry name" value="Diphosphomevalonate decarboxylase"/>
    <property type="match status" value="1"/>
</dbReference>
<dbReference type="AlphaFoldDB" id="A0A430AKZ7"/>
<dbReference type="Pfam" id="PF18376">
    <property type="entry name" value="MDD_C"/>
    <property type="match status" value="1"/>
</dbReference>
<keyword evidence="11" id="KW-1185">Reference proteome</keyword>
<dbReference type="PANTHER" id="PTHR10977:SF3">
    <property type="entry name" value="DIPHOSPHOMEVALONATE DECARBOXYLASE"/>
    <property type="match status" value="1"/>
</dbReference>
<dbReference type="RefSeq" id="WP_126823649.1">
    <property type="nucleotide sequence ID" value="NZ_JBHLWU010000001.1"/>
</dbReference>
<keyword evidence="5" id="KW-0067">ATP-binding</keyword>
<proteinExistence type="inferred from homology"/>
<sequence>MTQGTGRCRAHTNIALIKYWGKQDEQLFLPMNSSLSLTLNAFYTDTKVTLDQALKQDVFLLNHQKQSAEQTLKISNFLDLFRHKYSISAKICVESINHVPTAAGLASSASAFAALAGAINEAARLNIGLQELSTFARRGSGSATRSIFGGFVEWQKGTCSTDSFAIPLDDAAWDIGMLIVVVNHREKIISSRQGMKRTVETSPFYPAWVKSSEKDLVEMKKAIVTKDFSKIGELAESSALKMHATMLSAQPPFTYFEPDSIRVIQRVQELRKKGLECYLTMDAGPNVKILCRLTDMDKLKQELSTEFSQDQMILSGVGSGIHSLSENEWLLSKKGLKS</sequence>
<keyword evidence="7" id="KW-0456">Lyase</keyword>
<protein>
    <recommendedName>
        <fullName evidence="2">diphosphomevalonate decarboxylase</fullName>
        <ecNumber evidence="2">4.1.1.33</ecNumber>
    </recommendedName>
</protein>
<evidence type="ECO:0000256" key="3">
    <source>
        <dbReference type="ARBA" id="ARBA00022516"/>
    </source>
</evidence>
<dbReference type="InterPro" id="IPR020568">
    <property type="entry name" value="Ribosomal_Su5_D2-typ_SF"/>
</dbReference>
<evidence type="ECO:0000256" key="5">
    <source>
        <dbReference type="ARBA" id="ARBA00022840"/>
    </source>
</evidence>
<organism evidence="10 11">
    <name type="scientific">Vagococcus entomophilus</name>
    <dbReference type="NCBI Taxonomy" id="1160095"/>
    <lineage>
        <taxon>Bacteria</taxon>
        <taxon>Bacillati</taxon>
        <taxon>Bacillota</taxon>
        <taxon>Bacilli</taxon>
        <taxon>Lactobacillales</taxon>
        <taxon>Enterococcaceae</taxon>
        <taxon>Vagococcus</taxon>
    </lineage>
</organism>
<evidence type="ECO:0000313" key="10">
    <source>
        <dbReference type="EMBL" id="RSU08749.1"/>
    </source>
</evidence>
<dbReference type="InterPro" id="IPR005935">
    <property type="entry name" value="Mev_decarb"/>
</dbReference>
<dbReference type="GO" id="GO:0005524">
    <property type="term" value="F:ATP binding"/>
    <property type="evidence" value="ECO:0007669"/>
    <property type="project" value="UniProtKB-KW"/>
</dbReference>
<evidence type="ECO:0000256" key="1">
    <source>
        <dbReference type="ARBA" id="ARBA00008831"/>
    </source>
</evidence>
<dbReference type="GO" id="GO:0019287">
    <property type="term" value="P:isopentenyl diphosphate biosynthetic process, mevalonate pathway"/>
    <property type="evidence" value="ECO:0007669"/>
    <property type="project" value="InterPro"/>
</dbReference>
<evidence type="ECO:0000256" key="2">
    <source>
        <dbReference type="ARBA" id="ARBA00012296"/>
    </source>
</evidence>
<evidence type="ECO:0000256" key="4">
    <source>
        <dbReference type="ARBA" id="ARBA00022741"/>
    </source>
</evidence>
<accession>A0A430AKZ7</accession>
<keyword evidence="3" id="KW-0444">Lipid biosynthesis</keyword>
<dbReference type="OrthoDB" id="5498344at2"/>
<dbReference type="PIRSF" id="PIRSF015950">
    <property type="entry name" value="Mev_P_decrbx"/>
    <property type="match status" value="1"/>
</dbReference>
<dbReference type="InterPro" id="IPR029765">
    <property type="entry name" value="Mev_diP_decarb"/>
</dbReference>
<comment type="similarity">
    <text evidence="1">Belongs to the diphosphomevalonate decarboxylase family.</text>
</comment>
<dbReference type="SUPFAM" id="SSF55060">
    <property type="entry name" value="GHMP Kinase, C-terminal domain"/>
    <property type="match status" value="1"/>
</dbReference>
<dbReference type="Pfam" id="PF22700">
    <property type="entry name" value="MVD-like_N"/>
    <property type="match status" value="1"/>
</dbReference>
<dbReference type="Gene3D" id="3.30.230.10">
    <property type="match status" value="1"/>
</dbReference>
<dbReference type="Proteomes" id="UP000288669">
    <property type="component" value="Unassembled WGS sequence"/>
</dbReference>
<dbReference type="GO" id="GO:0004163">
    <property type="term" value="F:diphosphomevalonate decarboxylase activity"/>
    <property type="evidence" value="ECO:0007669"/>
    <property type="project" value="UniProtKB-EC"/>
</dbReference>
<dbReference type="InterPro" id="IPR036554">
    <property type="entry name" value="GHMP_kinase_C_sf"/>
</dbReference>
<dbReference type="EC" id="4.1.1.33" evidence="2"/>
<feature type="domain" description="Mvd1 C-terminal" evidence="8">
    <location>
        <begin position="177"/>
        <end position="311"/>
    </location>
</feature>
<name>A0A430AKZ7_9ENTE</name>
<evidence type="ECO:0000313" key="11">
    <source>
        <dbReference type="Proteomes" id="UP000288669"/>
    </source>
</evidence>
<dbReference type="EMBL" id="NGJZ01000001">
    <property type="protein sequence ID" value="RSU08749.1"/>
    <property type="molecule type" value="Genomic_DNA"/>
</dbReference>
<keyword evidence="4" id="KW-0547">Nucleotide-binding</keyword>
<dbReference type="SUPFAM" id="SSF54211">
    <property type="entry name" value="Ribosomal protein S5 domain 2-like"/>
    <property type="match status" value="1"/>
</dbReference>
<dbReference type="InterPro" id="IPR014721">
    <property type="entry name" value="Ribsml_uS5_D2-typ_fold_subgr"/>
</dbReference>
<dbReference type="GO" id="GO:0005829">
    <property type="term" value="C:cytosol"/>
    <property type="evidence" value="ECO:0007669"/>
    <property type="project" value="InterPro"/>
</dbReference>
<gene>
    <name evidence="10" type="ORF">CBF30_05870</name>
</gene>
<evidence type="ECO:0000259" key="8">
    <source>
        <dbReference type="Pfam" id="PF18376"/>
    </source>
</evidence>
<comment type="caution">
    <text evidence="10">The sequence shown here is derived from an EMBL/GenBank/DDBJ whole genome shotgun (WGS) entry which is preliminary data.</text>
</comment>
<reference evidence="10 11" key="1">
    <citation type="submission" date="2017-05" db="EMBL/GenBank/DDBJ databases">
        <title>Vagococcus spp. assemblies.</title>
        <authorList>
            <person name="Gulvik C.A."/>
        </authorList>
    </citation>
    <scope>NUCLEOTIDE SEQUENCE [LARGE SCALE GENOMIC DNA]</scope>
    <source>
        <strain evidence="10 11">DSM 24756</strain>
    </source>
</reference>
<dbReference type="NCBIfam" id="TIGR01240">
    <property type="entry name" value="mevDPdecarb"/>
    <property type="match status" value="1"/>
</dbReference>
<dbReference type="Gene3D" id="3.30.70.890">
    <property type="entry name" value="GHMP kinase, C-terminal domain"/>
    <property type="match status" value="1"/>
</dbReference>
<evidence type="ECO:0000256" key="6">
    <source>
        <dbReference type="ARBA" id="ARBA00023098"/>
    </source>
</evidence>
<keyword evidence="6" id="KW-0443">Lipid metabolism</keyword>
<dbReference type="PANTHER" id="PTHR10977">
    <property type="entry name" value="DIPHOSPHOMEVALONATE DECARBOXYLASE"/>
    <property type="match status" value="1"/>
</dbReference>
<feature type="domain" description="Diphosphomevalonate decarboxylase-like N-terminal" evidence="9">
    <location>
        <begin position="10"/>
        <end position="165"/>
    </location>
</feature>